<evidence type="ECO:0000256" key="2">
    <source>
        <dbReference type="ARBA" id="ARBA00022448"/>
    </source>
</evidence>
<evidence type="ECO:0000256" key="5">
    <source>
        <dbReference type="ARBA" id="ARBA00023010"/>
    </source>
</evidence>
<evidence type="ECO:0000256" key="6">
    <source>
        <dbReference type="ARBA" id="ARBA00023132"/>
    </source>
</evidence>
<comment type="caution">
    <text evidence="9">The sequence shown here is derived from an EMBL/GenBank/DDBJ whole genome shotgun (WGS) entry which is preliminary data.</text>
</comment>
<feature type="region of interest" description="Disordered" evidence="8">
    <location>
        <begin position="710"/>
        <end position="730"/>
    </location>
</feature>
<evidence type="ECO:0000256" key="4">
    <source>
        <dbReference type="ARBA" id="ARBA00022927"/>
    </source>
</evidence>
<dbReference type="GO" id="GO:0006406">
    <property type="term" value="P:mRNA export from nucleus"/>
    <property type="evidence" value="ECO:0007669"/>
    <property type="project" value="TreeGrafter"/>
</dbReference>
<dbReference type="InterPro" id="IPR019321">
    <property type="entry name" value="Nucleoporin_Nup88"/>
</dbReference>
<protein>
    <submittedName>
        <fullName evidence="9">Uncharacterized protein</fullName>
    </submittedName>
</protein>
<evidence type="ECO:0000256" key="7">
    <source>
        <dbReference type="ARBA" id="ARBA00023242"/>
    </source>
</evidence>
<dbReference type="GO" id="GO:0006606">
    <property type="term" value="P:protein import into nucleus"/>
    <property type="evidence" value="ECO:0007669"/>
    <property type="project" value="TreeGrafter"/>
</dbReference>
<feature type="region of interest" description="Disordered" evidence="8">
    <location>
        <begin position="1000"/>
        <end position="1022"/>
    </location>
</feature>
<evidence type="ECO:0000256" key="1">
    <source>
        <dbReference type="ARBA" id="ARBA00004567"/>
    </source>
</evidence>
<dbReference type="Pfam" id="PF10168">
    <property type="entry name" value="Nup88"/>
    <property type="match status" value="1"/>
</dbReference>
<dbReference type="OrthoDB" id="341482at2759"/>
<evidence type="ECO:0000256" key="3">
    <source>
        <dbReference type="ARBA" id="ARBA00022816"/>
    </source>
</evidence>
<feature type="compositionally biased region" description="Basic residues" evidence="8">
    <location>
        <begin position="84"/>
        <end position="93"/>
    </location>
</feature>
<keyword evidence="3" id="KW-0509">mRNA transport</keyword>
<dbReference type="GO" id="GO:0005643">
    <property type="term" value="C:nuclear pore"/>
    <property type="evidence" value="ECO:0007669"/>
    <property type="project" value="UniProtKB-SubCell"/>
</dbReference>
<keyword evidence="2" id="KW-0813">Transport</keyword>
<evidence type="ECO:0000256" key="8">
    <source>
        <dbReference type="SAM" id="MobiDB-lite"/>
    </source>
</evidence>
<keyword evidence="4" id="KW-0653">Protein transport</keyword>
<evidence type="ECO:0000313" key="9">
    <source>
        <dbReference type="EMBL" id="TNY23939.1"/>
    </source>
</evidence>
<feature type="region of interest" description="Disordered" evidence="8">
    <location>
        <begin position="12"/>
        <end position="107"/>
    </location>
</feature>
<proteinExistence type="predicted"/>
<dbReference type="AlphaFoldDB" id="A0A5C5G5Y9"/>
<dbReference type="Proteomes" id="UP000311382">
    <property type="component" value="Unassembled WGS sequence"/>
</dbReference>
<keyword evidence="5" id="KW-0811">Translocation</keyword>
<keyword evidence="10" id="KW-1185">Reference proteome</keyword>
<reference evidence="9 10" key="1">
    <citation type="submission" date="2019-03" db="EMBL/GenBank/DDBJ databases">
        <title>Rhodosporidium diobovatum UCD-FST 08-225 genome sequencing, assembly, and annotation.</title>
        <authorList>
            <person name="Fakankun I.U."/>
            <person name="Fristensky B."/>
            <person name="Levin D.B."/>
        </authorList>
    </citation>
    <scope>NUCLEOTIDE SEQUENCE [LARGE SCALE GENOMIC DNA]</scope>
    <source>
        <strain evidence="9 10">UCD-FST 08-225</strain>
    </source>
</reference>
<feature type="compositionally biased region" description="Low complexity" evidence="8">
    <location>
        <begin position="48"/>
        <end position="82"/>
    </location>
</feature>
<comment type="subcellular location">
    <subcellularLocation>
        <location evidence="1">Nucleus</location>
        <location evidence="1">Nuclear pore complex</location>
    </subcellularLocation>
</comment>
<name>A0A5C5G5Y9_9BASI</name>
<dbReference type="InterPro" id="IPR037700">
    <property type="entry name" value="NUP88/NUP82"/>
</dbReference>
<dbReference type="GO" id="GO:0000056">
    <property type="term" value="P:ribosomal small subunit export from nucleus"/>
    <property type="evidence" value="ECO:0007669"/>
    <property type="project" value="InterPro"/>
</dbReference>
<feature type="region of interest" description="Disordered" evidence="8">
    <location>
        <begin position="443"/>
        <end position="467"/>
    </location>
</feature>
<feature type="region of interest" description="Disordered" evidence="8">
    <location>
        <begin position="576"/>
        <end position="602"/>
    </location>
</feature>
<dbReference type="PANTHER" id="PTHR13257:SF0">
    <property type="entry name" value="NUCLEAR PORE COMPLEX PROTEIN NUP88"/>
    <property type="match status" value="1"/>
</dbReference>
<keyword evidence="7" id="KW-0539">Nucleus</keyword>
<gene>
    <name evidence="9" type="ORF">DMC30DRAFT_346587</name>
</gene>
<dbReference type="PANTHER" id="PTHR13257">
    <property type="entry name" value="NUCLEOPORIN NUP84-RELATED"/>
    <property type="match status" value="1"/>
</dbReference>
<dbReference type="GO" id="GO:0000055">
    <property type="term" value="P:ribosomal large subunit export from nucleus"/>
    <property type="evidence" value="ECO:0007669"/>
    <property type="project" value="InterPro"/>
</dbReference>
<sequence length="1060" mass="110410">MAPWLQALAHHPVWTLPPPSSSSNPLDPTNHHRAPHLARTPDSRALGRSAPLSHSASSRSLFGLAASTGASSPSPSSASPSSKHPLKRTRSSVKHPSGASEKRIKGGRTTRVVVVRGTDLVVAVGSELRLASLADVKSRCSEDDDDIPADDIDLGDYKVRLPLLALPDVCLPAQVLNTPAITFEIQQLVVNPTSKLLAVVGAHSVVVVVLPRRGWTNSVGKTLECRCLPVGAFYHSLPGSPSFASALWHPLGRDASSLLILTSDSTLREYTVSSSLDEPSQTLSFSRASTSAGPGAAAAATPTRGFGLSGVDRDAQTAVALCVGEGKGDWGPLTLYALMRNGDIVSLCPFLPKKACLSPAYVHALSAFVSTKVDYLSSSADPFASSSTPAASALDKRYSLQQQYVNSLVRQITTLPPSSSASSSSSLGPRALLASVGAGEPLVAGGDDGADEAHDPSAPRSVVAPSRPALAPRLQGPFLLQPAPAELDNGADGAACDLAYLSYVPSSPSSSSAGGDGQGEGEGEGVGVLAVAYRDGKVDLCLEVEKVEARFVGEATTPTPARTGAVVLHRSKRKGRGFGLDSESDDDEAQDDDAAERDEDSAADLPALAVYESLDLGLASAVSPAGDERVVSRALAHNAPTIVRDPLYADTLYVRHALGAHALFMGGWLRPVADALRGADGAEDDALEKDLGAVLKEARGTEVCWVLETAGAPPGADDDDEEEGAAPPPPVEGLALVNDVYLGYSLLLVTAKLQPVGVELALRIDPAAATFQDDPAAAAAPGTPAKPAPAAAAPAEPAYVSLLSTPFTVPALLAPRAPGQLPALPRLPSTKTELRITPDTLRQLGKHVSATQTAVRDLVGAAGNVSARVELQMRELARQVGKLRELEDRRAELGRSVGAAGAGAGGLEARVRAAEDTQQALLARTDRVLQRLVEAHQPQVSAVERKWFDELERLREQVEGGEDEDERQGAGGDSLAGRAQRLEAQMELLRPALEELRRKEDARRGGAWGGTPARAGSGGMGRAQLGKVEGLLSDEAKLLADATRKVERLTSTLAQASFAA</sequence>
<accession>A0A5C5G5Y9</accession>
<feature type="compositionally biased region" description="Acidic residues" evidence="8">
    <location>
        <begin position="582"/>
        <end position="602"/>
    </location>
</feature>
<dbReference type="GO" id="GO:0017056">
    <property type="term" value="F:structural constituent of nuclear pore"/>
    <property type="evidence" value="ECO:0007669"/>
    <property type="project" value="InterPro"/>
</dbReference>
<organism evidence="9 10">
    <name type="scientific">Rhodotorula diobovata</name>
    <dbReference type="NCBI Taxonomy" id="5288"/>
    <lineage>
        <taxon>Eukaryota</taxon>
        <taxon>Fungi</taxon>
        <taxon>Dikarya</taxon>
        <taxon>Basidiomycota</taxon>
        <taxon>Pucciniomycotina</taxon>
        <taxon>Microbotryomycetes</taxon>
        <taxon>Sporidiobolales</taxon>
        <taxon>Sporidiobolaceae</taxon>
        <taxon>Rhodotorula</taxon>
    </lineage>
</organism>
<keyword evidence="6" id="KW-0906">Nuclear pore complex</keyword>
<evidence type="ECO:0000313" key="10">
    <source>
        <dbReference type="Proteomes" id="UP000311382"/>
    </source>
</evidence>
<dbReference type="EMBL" id="SOZI01000006">
    <property type="protein sequence ID" value="TNY23939.1"/>
    <property type="molecule type" value="Genomic_DNA"/>
</dbReference>
<dbReference type="STRING" id="5288.A0A5C5G5Y9"/>